<evidence type="ECO:0000256" key="1">
    <source>
        <dbReference type="SAM" id="MobiDB-lite"/>
    </source>
</evidence>
<dbReference type="VEuPathDB" id="FungiDB:H257_11092"/>
<dbReference type="RefSeq" id="XP_009836233.1">
    <property type="nucleotide sequence ID" value="XM_009837931.1"/>
</dbReference>
<proteinExistence type="predicted"/>
<gene>
    <name evidence="2" type="ORF">H257_11092</name>
</gene>
<reference evidence="2" key="1">
    <citation type="submission" date="2013-12" db="EMBL/GenBank/DDBJ databases">
        <title>The Genome Sequence of Aphanomyces astaci APO3.</title>
        <authorList>
            <consortium name="The Broad Institute Genomics Platform"/>
            <person name="Russ C."/>
            <person name="Tyler B."/>
            <person name="van West P."/>
            <person name="Dieguez-Uribeondo J."/>
            <person name="Young S.K."/>
            <person name="Zeng Q."/>
            <person name="Gargeya S."/>
            <person name="Fitzgerald M."/>
            <person name="Abouelleil A."/>
            <person name="Alvarado L."/>
            <person name="Chapman S.B."/>
            <person name="Gainer-Dewar J."/>
            <person name="Goldberg J."/>
            <person name="Griggs A."/>
            <person name="Gujja S."/>
            <person name="Hansen M."/>
            <person name="Howarth C."/>
            <person name="Imamovic A."/>
            <person name="Ireland A."/>
            <person name="Larimer J."/>
            <person name="McCowan C."/>
            <person name="Murphy C."/>
            <person name="Pearson M."/>
            <person name="Poon T.W."/>
            <person name="Priest M."/>
            <person name="Roberts A."/>
            <person name="Saif S."/>
            <person name="Shea T."/>
            <person name="Sykes S."/>
            <person name="Wortman J."/>
            <person name="Nusbaum C."/>
            <person name="Birren B."/>
        </authorList>
    </citation>
    <scope>NUCLEOTIDE SEQUENCE [LARGE SCALE GENOMIC DNA]</scope>
    <source>
        <strain evidence="2">APO3</strain>
    </source>
</reference>
<name>W4G353_APHAT</name>
<dbReference type="EMBL" id="KI913145">
    <property type="protein sequence ID" value="ETV74127.1"/>
    <property type="molecule type" value="Genomic_DNA"/>
</dbReference>
<protein>
    <submittedName>
        <fullName evidence="2">Uncharacterized protein</fullName>
    </submittedName>
</protein>
<dbReference type="GeneID" id="20813088"/>
<feature type="compositionally biased region" description="Polar residues" evidence="1">
    <location>
        <begin position="39"/>
        <end position="52"/>
    </location>
</feature>
<accession>W4G353</accession>
<feature type="region of interest" description="Disordered" evidence="1">
    <location>
        <begin position="24"/>
        <end position="55"/>
    </location>
</feature>
<organism evidence="2">
    <name type="scientific">Aphanomyces astaci</name>
    <name type="common">Crayfish plague agent</name>
    <dbReference type="NCBI Taxonomy" id="112090"/>
    <lineage>
        <taxon>Eukaryota</taxon>
        <taxon>Sar</taxon>
        <taxon>Stramenopiles</taxon>
        <taxon>Oomycota</taxon>
        <taxon>Saprolegniomycetes</taxon>
        <taxon>Saprolegniales</taxon>
        <taxon>Verrucalvaceae</taxon>
        <taxon>Aphanomyces</taxon>
    </lineage>
</organism>
<dbReference type="AlphaFoldDB" id="W4G353"/>
<sequence>MVAALPFPWVHAIIFSVHHLRCNPPPSTRRVRGDGPPSSMGSYTPLAATSHSAGGRQWSVTKMVDVEMVWRGPTGKEVQHHNGRPPLHTTDHRQVCASVQITVAVHHHYRTPLSTAAATLQCPPSSTHSTARHHHPRLQKDGYRCTRRPWWTVECWIASMLEDITSTVMPTIIDALHRVILTSVSRSLRDRS</sequence>
<evidence type="ECO:0000313" key="2">
    <source>
        <dbReference type="EMBL" id="ETV74127.1"/>
    </source>
</evidence>